<gene>
    <name evidence="2" type="ORF">CLV68_2310</name>
</gene>
<accession>A0A421BBN6</accession>
<keyword evidence="3" id="KW-1185">Reference proteome</keyword>
<dbReference type="SUPFAM" id="SSF54427">
    <property type="entry name" value="NTF2-like"/>
    <property type="match status" value="1"/>
</dbReference>
<proteinExistence type="predicted"/>
<dbReference type="Gene3D" id="3.10.450.50">
    <property type="match status" value="1"/>
</dbReference>
<feature type="domain" description="SnoaL-like" evidence="1">
    <location>
        <begin position="36"/>
        <end position="141"/>
    </location>
</feature>
<name>A0A421BBN6_9PSEU</name>
<dbReference type="InterPro" id="IPR032710">
    <property type="entry name" value="NTF2-like_dom_sf"/>
</dbReference>
<comment type="caution">
    <text evidence="2">The sequence shown here is derived from an EMBL/GenBank/DDBJ whole genome shotgun (WGS) entry which is preliminary data.</text>
</comment>
<evidence type="ECO:0000313" key="3">
    <source>
        <dbReference type="Proteomes" id="UP000282454"/>
    </source>
</evidence>
<protein>
    <recommendedName>
        <fullName evidence="1">SnoaL-like domain-containing protein</fullName>
    </recommendedName>
</protein>
<dbReference type="PANTHER" id="PTHR41252:SF1">
    <property type="entry name" value="BLR2505 PROTEIN"/>
    <property type="match status" value="1"/>
</dbReference>
<dbReference type="Proteomes" id="UP000282454">
    <property type="component" value="Unassembled WGS sequence"/>
</dbReference>
<reference evidence="2 3" key="1">
    <citation type="submission" date="2018-10" db="EMBL/GenBank/DDBJ databases">
        <title>Genomic Encyclopedia of Archaeal and Bacterial Type Strains, Phase II (KMG-II): from individual species to whole genera.</title>
        <authorList>
            <person name="Goeker M."/>
        </authorList>
    </citation>
    <scope>NUCLEOTIDE SEQUENCE [LARGE SCALE GENOMIC DNA]</scope>
    <source>
        <strain evidence="2 3">DSM 45657</strain>
    </source>
</reference>
<dbReference type="InterPro" id="IPR037401">
    <property type="entry name" value="SnoaL-like"/>
</dbReference>
<evidence type="ECO:0000313" key="2">
    <source>
        <dbReference type="EMBL" id="RLK61769.1"/>
    </source>
</evidence>
<dbReference type="AlphaFoldDB" id="A0A421BBN6"/>
<evidence type="ECO:0000259" key="1">
    <source>
        <dbReference type="Pfam" id="PF12680"/>
    </source>
</evidence>
<dbReference type="EMBL" id="RCDD01000001">
    <property type="protein sequence ID" value="RLK61769.1"/>
    <property type="molecule type" value="Genomic_DNA"/>
</dbReference>
<dbReference type="PANTHER" id="PTHR41252">
    <property type="entry name" value="BLR2505 PROTEIN"/>
    <property type="match status" value="1"/>
</dbReference>
<organism evidence="2 3">
    <name type="scientific">Actinokineospora cianjurensis</name>
    <dbReference type="NCBI Taxonomy" id="585224"/>
    <lineage>
        <taxon>Bacteria</taxon>
        <taxon>Bacillati</taxon>
        <taxon>Actinomycetota</taxon>
        <taxon>Actinomycetes</taxon>
        <taxon>Pseudonocardiales</taxon>
        <taxon>Pseudonocardiaceae</taxon>
        <taxon>Actinokineospora</taxon>
    </lineage>
</organism>
<sequence>MPGLAAQPPLGRAHETGLLEGIRPTKEIELSTVDVVAAHYAASDRGDLDGMLAPITATTTWTEAEGFPYAGTYTGPDEVRENVFFAIGKDWDGYTFALAELVDGGQTVIGLGHYHATNKKSGRSFTARVAHVWKFDGDTVASFEQIVDSVPVAAAID</sequence>
<dbReference type="Pfam" id="PF12680">
    <property type="entry name" value="SnoaL_2"/>
    <property type="match status" value="1"/>
</dbReference>